<protein>
    <submittedName>
        <fullName evidence="2">Uncharacterized protein</fullName>
    </submittedName>
</protein>
<sequence>MKTPTWTRRAIRWASGAVIASSAVLIPVSTASAAPQSSGQVKESAPSTVCYWAYAEDIYGNWAYAETCE</sequence>
<gene>
    <name evidence="2" type="ORF">STSP_15740</name>
</gene>
<organism evidence="2 3">
    <name type="scientific">Streptomyces jeddahensis</name>
    <dbReference type="NCBI Taxonomy" id="1716141"/>
    <lineage>
        <taxon>Bacteria</taxon>
        <taxon>Bacillati</taxon>
        <taxon>Actinomycetota</taxon>
        <taxon>Actinomycetes</taxon>
        <taxon>Kitasatosporales</taxon>
        <taxon>Streptomycetaceae</taxon>
        <taxon>Streptomyces</taxon>
    </lineage>
</organism>
<dbReference type="Proteomes" id="UP000077381">
    <property type="component" value="Unassembled WGS sequence"/>
</dbReference>
<comment type="caution">
    <text evidence="2">The sequence shown here is derived from an EMBL/GenBank/DDBJ whole genome shotgun (WGS) entry which is preliminary data.</text>
</comment>
<proteinExistence type="predicted"/>
<keyword evidence="1" id="KW-0732">Signal</keyword>
<evidence type="ECO:0000256" key="1">
    <source>
        <dbReference type="SAM" id="SignalP"/>
    </source>
</evidence>
<name>A0A177HVJ7_9ACTN</name>
<feature type="chain" id="PRO_5008063264" evidence="1">
    <location>
        <begin position="34"/>
        <end position="69"/>
    </location>
</feature>
<evidence type="ECO:0000313" key="3">
    <source>
        <dbReference type="Proteomes" id="UP000077381"/>
    </source>
</evidence>
<dbReference type="EMBL" id="LOHS01000052">
    <property type="protein sequence ID" value="OAH14961.1"/>
    <property type="molecule type" value="Genomic_DNA"/>
</dbReference>
<dbReference type="PATRIC" id="fig|1716141.3.peg.1660"/>
<keyword evidence="3" id="KW-1185">Reference proteome</keyword>
<accession>A0A177HVJ7</accession>
<evidence type="ECO:0000313" key="2">
    <source>
        <dbReference type="EMBL" id="OAH14961.1"/>
    </source>
</evidence>
<dbReference type="AlphaFoldDB" id="A0A177HVJ7"/>
<feature type="signal peptide" evidence="1">
    <location>
        <begin position="1"/>
        <end position="33"/>
    </location>
</feature>
<reference evidence="2 3" key="1">
    <citation type="submission" date="2015-12" db="EMBL/GenBank/DDBJ databases">
        <title>Genome sequence of Streptomyces sp. G25.</title>
        <authorList>
            <person name="Poehlein A."/>
            <person name="Roettig A."/>
            <person name="Hiessl S."/>
            <person name="Hauschild P."/>
            <person name="Schauer J."/>
            <person name="Madkour M.H."/>
            <person name="Al-Ansari A.M."/>
            <person name="Almakishah N.H."/>
            <person name="Steinbuechel A."/>
            <person name="Daniel R."/>
        </authorList>
    </citation>
    <scope>NUCLEOTIDE SEQUENCE [LARGE SCALE GENOMIC DNA]</scope>
    <source>
        <strain evidence="3">G25(2015)</strain>
    </source>
</reference>